<keyword evidence="5" id="KW-0342">GTP-binding</keyword>
<dbReference type="EMBL" id="CAXDID020000019">
    <property type="protein sequence ID" value="CAL5985654.1"/>
    <property type="molecule type" value="Genomic_DNA"/>
</dbReference>
<dbReference type="PANTHER" id="PTHR23115">
    <property type="entry name" value="TRANSLATION FACTOR"/>
    <property type="match status" value="1"/>
</dbReference>
<dbReference type="Pfam" id="PF00009">
    <property type="entry name" value="GTP_EFTU"/>
    <property type="match status" value="1"/>
</dbReference>
<dbReference type="SUPFAM" id="SSF55315">
    <property type="entry name" value="L30e-like"/>
    <property type="match status" value="1"/>
</dbReference>
<dbReference type="Gene3D" id="3.40.50.300">
    <property type="entry name" value="P-loop containing nucleotide triphosphate hydrolases"/>
    <property type="match status" value="2"/>
</dbReference>
<dbReference type="Pfam" id="PF03463">
    <property type="entry name" value="eRF1_1"/>
    <property type="match status" value="1"/>
</dbReference>
<keyword evidence="6" id="KW-0175">Coiled coil</keyword>
<keyword evidence="10" id="KW-1185">Reference proteome</keyword>
<protein>
    <submittedName>
        <fullName evidence="9">Translation_elongation factor</fullName>
    </submittedName>
</protein>
<feature type="coiled-coil region" evidence="6">
    <location>
        <begin position="53"/>
        <end position="94"/>
    </location>
</feature>
<dbReference type="InterPro" id="IPR000795">
    <property type="entry name" value="T_Tr_GTP-bd_dom"/>
</dbReference>
<dbReference type="InterPro" id="IPR027417">
    <property type="entry name" value="P-loop_NTPase"/>
</dbReference>
<evidence type="ECO:0000259" key="8">
    <source>
        <dbReference type="PROSITE" id="PS51722"/>
    </source>
</evidence>
<evidence type="ECO:0000313" key="10">
    <source>
        <dbReference type="Proteomes" id="UP001642409"/>
    </source>
</evidence>
<dbReference type="Gene3D" id="3.30.420.60">
    <property type="entry name" value="eRF1 domain 2"/>
    <property type="match status" value="1"/>
</dbReference>
<accession>A0ABP1H445</accession>
<dbReference type="InterPro" id="IPR042226">
    <property type="entry name" value="eFR1_2_sf"/>
</dbReference>
<feature type="region of interest" description="Disordered" evidence="7">
    <location>
        <begin position="1189"/>
        <end position="1232"/>
    </location>
</feature>
<dbReference type="InterPro" id="IPR005142">
    <property type="entry name" value="eRF1_3"/>
</dbReference>
<dbReference type="SUPFAM" id="SSF50465">
    <property type="entry name" value="EF-Tu/eEF-1alpha/eIF2-gamma C-terminal domain"/>
    <property type="match status" value="1"/>
</dbReference>
<evidence type="ECO:0000256" key="2">
    <source>
        <dbReference type="ARBA" id="ARBA00007249"/>
    </source>
</evidence>
<evidence type="ECO:0000256" key="6">
    <source>
        <dbReference type="SAM" id="Coils"/>
    </source>
</evidence>
<dbReference type="Proteomes" id="UP001642409">
    <property type="component" value="Unassembled WGS sequence"/>
</dbReference>
<dbReference type="InterPro" id="IPR005140">
    <property type="entry name" value="eRF1_Pelota-like_N"/>
</dbReference>
<dbReference type="InterPro" id="IPR029064">
    <property type="entry name" value="Ribosomal_eL30-like_sf"/>
</dbReference>
<feature type="compositionally biased region" description="Polar residues" evidence="7">
    <location>
        <begin position="1189"/>
        <end position="1211"/>
    </location>
</feature>
<dbReference type="SUPFAM" id="SSF52540">
    <property type="entry name" value="P-loop containing nucleoside triphosphate hydrolases"/>
    <property type="match status" value="1"/>
</dbReference>
<feature type="coiled-coil region" evidence="6">
    <location>
        <begin position="125"/>
        <end position="180"/>
    </location>
</feature>
<comment type="similarity">
    <text evidence="2">Belongs to the TRAFAC class translation factor GTPase superfamily. Classic translation factor GTPase family. EF-Tu/EF-1A subfamily.</text>
</comment>
<reference evidence="9 10" key="1">
    <citation type="submission" date="2024-07" db="EMBL/GenBank/DDBJ databases">
        <authorList>
            <person name="Akdeniz Z."/>
        </authorList>
    </citation>
    <scope>NUCLEOTIDE SEQUENCE [LARGE SCALE GENOMIC DNA]</scope>
</reference>
<dbReference type="Pfam" id="PF03464">
    <property type="entry name" value="eRF1_2"/>
    <property type="match status" value="1"/>
</dbReference>
<organism evidence="9 10">
    <name type="scientific">Hexamita inflata</name>
    <dbReference type="NCBI Taxonomy" id="28002"/>
    <lineage>
        <taxon>Eukaryota</taxon>
        <taxon>Metamonada</taxon>
        <taxon>Diplomonadida</taxon>
        <taxon>Hexamitidae</taxon>
        <taxon>Hexamitinae</taxon>
        <taxon>Hexamita</taxon>
    </lineage>
</organism>
<dbReference type="InterPro" id="IPR050100">
    <property type="entry name" value="TRAFAC_GTPase_members"/>
</dbReference>
<dbReference type="InterPro" id="IPR009001">
    <property type="entry name" value="Transl_elong_EF1A/Init_IF2_C"/>
</dbReference>
<evidence type="ECO:0000313" key="9">
    <source>
        <dbReference type="EMBL" id="CAL5985654.1"/>
    </source>
</evidence>
<comment type="subcellular location">
    <subcellularLocation>
        <location evidence="1">Cytoplasm</location>
    </subcellularLocation>
</comment>
<dbReference type="PROSITE" id="PS51722">
    <property type="entry name" value="G_TR_2"/>
    <property type="match status" value="1"/>
</dbReference>
<gene>
    <name evidence="9" type="ORF">HINF_LOCUS9032</name>
</gene>
<keyword evidence="3" id="KW-0963">Cytoplasm</keyword>
<evidence type="ECO:0000256" key="5">
    <source>
        <dbReference type="ARBA" id="ARBA00023134"/>
    </source>
</evidence>
<keyword evidence="4" id="KW-0547">Nucleotide-binding</keyword>
<dbReference type="SUPFAM" id="SSF55481">
    <property type="entry name" value="N-terminal domain of eukaryotic peptide chain release factor subunit 1, ERF1"/>
    <property type="match status" value="1"/>
</dbReference>
<feature type="coiled-coil region" evidence="6">
    <location>
        <begin position="544"/>
        <end position="736"/>
    </location>
</feature>
<dbReference type="InterPro" id="IPR054696">
    <property type="entry name" value="GTP-eEF1A_C"/>
</dbReference>
<evidence type="ECO:0000256" key="7">
    <source>
        <dbReference type="SAM" id="MobiDB-lite"/>
    </source>
</evidence>
<dbReference type="Gene3D" id="3.30.1330.30">
    <property type="match status" value="1"/>
</dbReference>
<dbReference type="Gene3D" id="2.40.30.10">
    <property type="entry name" value="Translation factors"/>
    <property type="match status" value="2"/>
</dbReference>
<feature type="compositionally biased region" description="Basic and acidic residues" evidence="7">
    <location>
        <begin position="2058"/>
        <end position="2075"/>
    </location>
</feature>
<evidence type="ECO:0000256" key="4">
    <source>
        <dbReference type="ARBA" id="ARBA00022741"/>
    </source>
</evidence>
<feature type="domain" description="Tr-type G" evidence="8">
    <location>
        <begin position="1384"/>
        <end position="1602"/>
    </location>
</feature>
<dbReference type="InterPro" id="IPR005141">
    <property type="entry name" value="eRF1_2"/>
</dbReference>
<proteinExistence type="inferred from homology"/>
<feature type="coiled-coil region" evidence="6">
    <location>
        <begin position="235"/>
        <end position="390"/>
    </location>
</feature>
<dbReference type="Pfam" id="PF22594">
    <property type="entry name" value="GTP-eEF1A_C"/>
    <property type="match status" value="1"/>
</dbReference>
<evidence type="ECO:0000256" key="3">
    <source>
        <dbReference type="ARBA" id="ARBA00022490"/>
    </source>
</evidence>
<dbReference type="InterPro" id="IPR024049">
    <property type="entry name" value="eRF1_1_sf"/>
</dbReference>
<name>A0ABP1H445_9EUKA</name>
<evidence type="ECO:0000256" key="1">
    <source>
        <dbReference type="ARBA" id="ARBA00004496"/>
    </source>
</evidence>
<sequence>MSKFRLSKPKEEISLVELYNKRKNERKMMEEDLKCLNVNIQRKQDIAEQYGMITEIQEECKQLKSDRDRINKELEINEEQIQIIEQELSNQQNITNDQKLCVSNLEKSPNSNVKRNDQCQSTEIITTLNNDLQQLNLKISRKQEQIYQQNDDSDETKNKIELLQRDLHLLLNEREHIQNQINQNKGELQQIVKNQTTSIFGSSQVPKIPLKFANPKLIITMPAMQKKVIQIQTQKEMQIQRAQEEQREKERIIEEKQRNEKKIAGDQLQSLIQKCQSLVEQGDDLKNERKLMKEDLKFKKDLIHKNKETAEKYGLTIEIQKECEQLKKDRDKIKEELESKDKLIESLEQQLQELLLKIQNDQIQQDLVREQKQEQELRRQEYEIQQCIKKQDCIEEVYISNKKHPQKINLINSDQCTLTEIGQGLKSEYETMKKDIYRKKEQIRQLQHDDLDETKNQIELLERDLNIMANDLIDKEEQITEHKNKQNEQAQKILYNEYSNEYRSKLPIRIKQRVQERMHEVQCTDEQEQHVQQQIHQNNFKNQLIDLRNEYLDIETKLIKIKEQYKYFKKQKQQNEQNLEMQENQLNEKSVDQIERDYEQLKYDFENKHQQIQEFLTLKRDQIILEYKQLKDQLMQKREQIRQHEIKQDDLLRGCQKMKDYDQNQTECEEMLRDCDQILNDLNTKRKEIQNECNNLVNFKQQHFREIDRFLVQYDVKNMSSEENKIKDELKIQKQQNKIKANKLKILCKNEIKDEINQNLKYQKIQNEQDQRKKVAEQLTLQIQNENQIDNYIQYESTPCQVCKNEERVVLIKCKTCKGVFCILGQNIQDSDAFKHIRDQNHEIDLEFEVARRFKWEQEPQDQDKDKFEKEYQKEYLRQAQICQLQTDDITLQFKKMQEIETLATLLLQRINVTETKAFNDELQEKAAFYLDPEHIKQKKLQFLKIQSDKKTEKKIVNEEKKLVLKTNQTSHQVTKRNSFSVFANNQRKIEKQLYIKTLQMKIVEDTKNLDNIKPQMEKYDENYKDVQNIQAHITTIVNLVNNMKTQEQLLKNNKCIVSEYLENIQMNFSNLSEITKSTIFQVLLKLKSVQFKSLQNNTKLMQTEIDLILRIHNETAFYDEGIKQYGAMDQKLFNHLLPQKRNNNSYLQEQAKIIKIILKNYNNIKKNLNNIIENLNNMSKRQTVTISISKDVNKSEPTPEQPNQTDSSIKSTEETKQNNKKQNKQKETTEKSKVISVKIVKQPKSNLKLTNQKVEQQPKIARKSQSKIGNKFGNLENQNELISNDQEVIYNQEPNIKVEKYEELIKFLNEIKEKIPSINEYADIPEQIKSYVKYIEISENHLKLTKMFDFNSVQKIQVQKDNTEIQKRKDTLEKHDITKYLSDRHISVVFCGHVHHGKSTLSQQLLLESIKDTEARDIQRQRLFDLNKTMANVLNSLPEERRTGNTIEYAKRQFDTNGGRHVLLLDAPGHENYILSMIEAATQADIGVLLTSAKQGEYEDGTCGADREAEKRGQTLEHAQILYTCGVSTLIVVINKIDDVSCLEQPKKICQNIVDILLPQLVDIGFKKNNITFIPVSAKTNVNVCRQLKESEVGQNPQTQDIFQNIYNFKKEQFDGEQKLFAWYQGFSLMDAIDNVCMPFRDIGGFVRAMITSKKRQGQQYLVECKIEKGQFNVTDNDFVLMPINKEIQLESKQCDAAFHGDQCVVSVDKSTYQQMKIGDIICKKGQECKTSMQFFIAFCCVESTVICRGYKAMIHVGGIITEFEVVDVVGVLNDAGNLNSEIKIFGTGERAILKIRVLGRKNPICVSTFERDEFLGRVLVRHQRTTVGAGVVIEDWNNESLNVSETIDQPAYLQKIAGIQYQTNIQVVCTQKESEIKNQKKSKKQQGETDTTGMDSIKLWQIKKYIDAIQSMQKQDCVVTLYIRSSDSPESINKILNTKRSESLNVKSQATKAAIQSSIDKAIQYVTTNRIIPSNGLCIFAGSELIAFEPIQPIVYTGQSLFCEKDFNLGPLYSLMQPREKYIFVVFDGYMACIYQVYGASIAKLGEIEANIPKKGSQEQEDTKQGERNTRSELREQYINEIEKMVNDIFKDSTDITRIFLAFTSEFKDLIDHQLFQPKLAQLVHKPFVDIGYGLEHGLNYSIWQMRKMLINVTMVNEMKICKKFIKIVCDNNELKLYCKGLQRVISCIKQEIIECILIQDEYQCDYVVTNEISGYILPGTSIIIDDTGFQQQFDQNTQILQRQHIFDRFIEIRVTFSFISCQSAEGNQFCKGFEGIGAILTNPDLQNDE</sequence>
<dbReference type="Pfam" id="PF03465">
    <property type="entry name" value="eRF1_3"/>
    <property type="match status" value="1"/>
</dbReference>
<feature type="region of interest" description="Disordered" evidence="7">
    <location>
        <begin position="2056"/>
        <end position="2075"/>
    </location>
</feature>
<feature type="coiled-coil region" evidence="6">
    <location>
        <begin position="429"/>
        <end position="485"/>
    </location>
</feature>
<comment type="caution">
    <text evidence="9">The sequence shown here is derived from an EMBL/GenBank/DDBJ whole genome shotgun (WGS) entry which is preliminary data.</text>
</comment>
<dbReference type="Gene3D" id="3.30.960.10">
    <property type="entry name" value="eRF1 domain 1"/>
    <property type="match status" value="1"/>
</dbReference>